<keyword evidence="2" id="KW-0732">Signal</keyword>
<dbReference type="PROSITE" id="PS51257">
    <property type="entry name" value="PROKAR_LIPOPROTEIN"/>
    <property type="match status" value="1"/>
</dbReference>
<dbReference type="Gene3D" id="3.40.190.10">
    <property type="entry name" value="Periplasmic binding protein-like II"/>
    <property type="match status" value="2"/>
</dbReference>
<proteinExistence type="inferred from homology"/>
<accession>F4QJ71</accession>
<evidence type="ECO:0000256" key="3">
    <source>
        <dbReference type="SAM" id="MobiDB-lite"/>
    </source>
</evidence>
<organism evidence="4 5">
    <name type="scientific">Asticcacaulis biprosthecium C19</name>
    <dbReference type="NCBI Taxonomy" id="715226"/>
    <lineage>
        <taxon>Bacteria</taxon>
        <taxon>Pseudomonadati</taxon>
        <taxon>Pseudomonadota</taxon>
        <taxon>Alphaproteobacteria</taxon>
        <taxon>Caulobacterales</taxon>
        <taxon>Caulobacteraceae</taxon>
        <taxon>Asticcacaulis</taxon>
    </lineage>
</organism>
<dbReference type="RefSeq" id="WP_006271070.1">
    <property type="nucleotide sequence ID" value="NZ_GL883077.1"/>
</dbReference>
<name>F4QJ71_9CAUL</name>
<dbReference type="PANTHER" id="PTHR35841:SF1">
    <property type="entry name" value="PHOSPHONATES-BINDING PERIPLASMIC PROTEIN"/>
    <property type="match status" value="1"/>
</dbReference>
<evidence type="ECO:0000313" key="5">
    <source>
        <dbReference type="Proteomes" id="UP000006512"/>
    </source>
</evidence>
<dbReference type="HOGENOM" id="CLU_051472_2_0_5"/>
<sequence>MTQFTRQFVLTGLFGAAGATLVGCDKPSAGGKQVVNFSVLSVEKSQTLNDLWMPFFDDMRKQTGLEINPYFAPDYTALIEAMRFKKVQAGWFSNVPGLDAIRLADGEVFAETTYPEGFAGYYSIIIVKADSKLTIDDVLKCDKSLNFGMGDAKSTSGTQAPLYYLFLPKKVEPKTCFKTVLQSGHGQNIQAVANGVLDAATNNTTALVDLESRDPELRKKVKVIWQSPEALPNDVIIYRKDLDPVIKEKLRSFFLSYGRAPGAEGERQLNVLKPLVLGGFIPGDNSHFIPVRLMEAASKLMVAQQSGDAEAIKKAQDDYAAVEKEKVDHDAQTFKQAPADPKLPAMSSSAS</sequence>
<dbReference type="Proteomes" id="UP000006512">
    <property type="component" value="Unassembled WGS sequence"/>
</dbReference>
<evidence type="ECO:0000256" key="2">
    <source>
        <dbReference type="ARBA" id="ARBA00022729"/>
    </source>
</evidence>
<evidence type="ECO:0000313" key="4">
    <source>
        <dbReference type="EMBL" id="EGF91902.1"/>
    </source>
</evidence>
<comment type="similarity">
    <text evidence="1">Belongs to the phosphate/phosphite/phosphonate binding protein family.</text>
</comment>
<dbReference type="STRING" id="715226.ABI_03340"/>
<dbReference type="NCBIfam" id="TIGR01098">
    <property type="entry name" value="3A0109s03R"/>
    <property type="match status" value="1"/>
</dbReference>
<dbReference type="SUPFAM" id="SSF53850">
    <property type="entry name" value="Periplasmic binding protein-like II"/>
    <property type="match status" value="1"/>
</dbReference>
<protein>
    <submittedName>
        <fullName evidence="4">Phosphonates-binding periplasmic protein</fullName>
    </submittedName>
</protein>
<evidence type="ECO:0000256" key="1">
    <source>
        <dbReference type="ARBA" id="ARBA00007162"/>
    </source>
</evidence>
<dbReference type="PANTHER" id="PTHR35841">
    <property type="entry name" value="PHOSPHONATES-BINDING PERIPLASMIC PROTEIN"/>
    <property type="match status" value="1"/>
</dbReference>
<feature type="region of interest" description="Disordered" evidence="3">
    <location>
        <begin position="325"/>
        <end position="351"/>
    </location>
</feature>
<dbReference type="EMBL" id="GL883077">
    <property type="protein sequence ID" value="EGF91902.1"/>
    <property type="molecule type" value="Genomic_DNA"/>
</dbReference>
<keyword evidence="5" id="KW-1185">Reference proteome</keyword>
<gene>
    <name evidence="4" type="ORF">ABI_03340</name>
</gene>
<dbReference type="GO" id="GO:0055085">
    <property type="term" value="P:transmembrane transport"/>
    <property type="evidence" value="ECO:0007669"/>
    <property type="project" value="InterPro"/>
</dbReference>
<dbReference type="AlphaFoldDB" id="F4QJ71"/>
<dbReference type="OrthoDB" id="9802896at2"/>
<dbReference type="InterPro" id="IPR005770">
    <property type="entry name" value="PhnD"/>
</dbReference>
<reference evidence="5" key="1">
    <citation type="submission" date="2011-03" db="EMBL/GenBank/DDBJ databases">
        <title>Draft genome sequence of Brevundimonas diminuta.</title>
        <authorList>
            <person name="Brown P.J.B."/>
            <person name="Buechlein A."/>
            <person name="Hemmerich C."/>
            <person name="Brun Y.V."/>
        </authorList>
    </citation>
    <scope>NUCLEOTIDE SEQUENCE [LARGE SCALE GENOMIC DNA]</scope>
    <source>
        <strain evidence="5">C19</strain>
    </source>
</reference>
<dbReference type="eggNOG" id="COG3221">
    <property type="taxonomic scope" value="Bacteria"/>
</dbReference>
<dbReference type="Pfam" id="PF12974">
    <property type="entry name" value="Phosphonate-bd"/>
    <property type="match status" value="1"/>
</dbReference>
<dbReference type="GO" id="GO:0043190">
    <property type="term" value="C:ATP-binding cassette (ABC) transporter complex"/>
    <property type="evidence" value="ECO:0007669"/>
    <property type="project" value="InterPro"/>
</dbReference>